<dbReference type="STRING" id="1798652.A3A43_03035"/>
<sequence length="166" mass="18861">MSAPFDIGPLRSLFDIARFIFTAVDVALIAVFFYAVFRALHFRPKFLAGGRPSKKVFTLGAKLYEERWGAIMQKYAQGTPEGMRVAIIEADALVDEALKQMGLTGEHMADRLARIQPDEVTTLERLWRAHRLRNDLVHTAGFRISPQDAKNTLEDYEAFLKEIEAF</sequence>
<dbReference type="Proteomes" id="UP000178495">
    <property type="component" value="Unassembled WGS sequence"/>
</dbReference>
<gene>
    <name evidence="2" type="ORF">A3A43_03035</name>
</gene>
<evidence type="ECO:0000313" key="3">
    <source>
        <dbReference type="Proteomes" id="UP000178495"/>
    </source>
</evidence>
<organism evidence="2 3">
    <name type="scientific">Candidatus Liptonbacteria bacterium RIFCSPLOWO2_01_FULL_56_20</name>
    <dbReference type="NCBI Taxonomy" id="1798652"/>
    <lineage>
        <taxon>Bacteria</taxon>
        <taxon>Candidatus Liptoniibacteriota</taxon>
    </lineage>
</organism>
<evidence type="ECO:0000313" key="2">
    <source>
        <dbReference type="EMBL" id="OGZ01018.1"/>
    </source>
</evidence>
<dbReference type="EMBL" id="MHLC01000022">
    <property type="protein sequence ID" value="OGZ01018.1"/>
    <property type="molecule type" value="Genomic_DNA"/>
</dbReference>
<keyword evidence="1" id="KW-0472">Membrane</keyword>
<dbReference type="AlphaFoldDB" id="A0A1G2CKS4"/>
<keyword evidence="1" id="KW-0812">Transmembrane</keyword>
<name>A0A1G2CKS4_9BACT</name>
<feature type="transmembrane region" description="Helical" evidence="1">
    <location>
        <begin position="16"/>
        <end position="37"/>
    </location>
</feature>
<keyword evidence="1" id="KW-1133">Transmembrane helix</keyword>
<proteinExistence type="predicted"/>
<evidence type="ECO:0000256" key="1">
    <source>
        <dbReference type="SAM" id="Phobius"/>
    </source>
</evidence>
<evidence type="ECO:0008006" key="4">
    <source>
        <dbReference type="Google" id="ProtNLM"/>
    </source>
</evidence>
<comment type="caution">
    <text evidence="2">The sequence shown here is derived from an EMBL/GenBank/DDBJ whole genome shotgun (WGS) entry which is preliminary data.</text>
</comment>
<accession>A0A1G2CKS4</accession>
<protein>
    <recommendedName>
        <fullName evidence="4">DUF4145 domain-containing protein</fullName>
    </recommendedName>
</protein>
<reference evidence="2 3" key="1">
    <citation type="journal article" date="2016" name="Nat. Commun.">
        <title>Thousands of microbial genomes shed light on interconnected biogeochemical processes in an aquifer system.</title>
        <authorList>
            <person name="Anantharaman K."/>
            <person name="Brown C.T."/>
            <person name="Hug L.A."/>
            <person name="Sharon I."/>
            <person name="Castelle C.J."/>
            <person name="Probst A.J."/>
            <person name="Thomas B.C."/>
            <person name="Singh A."/>
            <person name="Wilkins M.J."/>
            <person name="Karaoz U."/>
            <person name="Brodie E.L."/>
            <person name="Williams K.H."/>
            <person name="Hubbard S.S."/>
            <person name="Banfield J.F."/>
        </authorList>
    </citation>
    <scope>NUCLEOTIDE SEQUENCE [LARGE SCALE GENOMIC DNA]</scope>
</reference>